<keyword evidence="2" id="KW-0378">Hydrolase</keyword>
<dbReference type="InterPro" id="IPR023186">
    <property type="entry name" value="IUNH"/>
</dbReference>
<dbReference type="PANTHER" id="PTHR12304:SF56">
    <property type="entry name" value="HYDROLASE, PUTATIVE (AFU_ORTHOLOGUE AFUA_1G11790)-RELATED"/>
    <property type="match status" value="1"/>
</dbReference>
<organism evidence="5 6">
    <name type="scientific">Aspergillus chevalieri</name>
    <name type="common">Eurotium chevalieri</name>
    <dbReference type="NCBI Taxonomy" id="182096"/>
    <lineage>
        <taxon>Eukaryota</taxon>
        <taxon>Fungi</taxon>
        <taxon>Dikarya</taxon>
        <taxon>Ascomycota</taxon>
        <taxon>Pezizomycotina</taxon>
        <taxon>Eurotiomycetes</taxon>
        <taxon>Eurotiomycetidae</taxon>
        <taxon>Eurotiales</taxon>
        <taxon>Aspergillaceae</taxon>
        <taxon>Aspergillus</taxon>
        <taxon>Aspergillus subgen. Aspergillus</taxon>
    </lineage>
</organism>
<evidence type="ECO:0000256" key="3">
    <source>
        <dbReference type="ARBA" id="ARBA00023295"/>
    </source>
</evidence>
<evidence type="ECO:0000256" key="2">
    <source>
        <dbReference type="ARBA" id="ARBA00022801"/>
    </source>
</evidence>
<dbReference type="Proteomes" id="UP000637239">
    <property type="component" value="Chromosome 3"/>
</dbReference>
<protein>
    <recommendedName>
        <fullName evidence="4">Inosine/uridine-preferring nucleoside hydrolase domain-containing protein</fullName>
    </recommendedName>
</protein>
<feature type="domain" description="Inosine/uridine-preferring nucleoside hydrolase" evidence="4">
    <location>
        <begin position="6"/>
        <end position="399"/>
    </location>
</feature>
<dbReference type="GO" id="GO:0008477">
    <property type="term" value="F:purine nucleosidase activity"/>
    <property type="evidence" value="ECO:0007669"/>
    <property type="project" value="TreeGrafter"/>
</dbReference>
<dbReference type="InterPro" id="IPR001910">
    <property type="entry name" value="Inosine/uridine_hydrolase_dom"/>
</dbReference>
<dbReference type="InterPro" id="IPR036452">
    <property type="entry name" value="Ribo_hydro-like"/>
</dbReference>
<comment type="similarity">
    <text evidence="1">Belongs to the IUNH family.</text>
</comment>
<evidence type="ECO:0000313" key="5">
    <source>
        <dbReference type="EMBL" id="BCR86285.1"/>
    </source>
</evidence>
<reference evidence="5" key="1">
    <citation type="submission" date="2021-01" db="EMBL/GenBank/DDBJ databases">
        <authorList>
            <consortium name="Aspergillus chevalieri M1 genome sequencing consortium"/>
            <person name="Kazuki M."/>
            <person name="Futagami T."/>
        </authorList>
    </citation>
    <scope>NUCLEOTIDE SEQUENCE</scope>
    <source>
        <strain evidence="5">M1</strain>
    </source>
</reference>
<dbReference type="Gene3D" id="3.90.245.10">
    <property type="entry name" value="Ribonucleoside hydrolase-like"/>
    <property type="match status" value="1"/>
</dbReference>
<dbReference type="GeneID" id="66980644"/>
<evidence type="ECO:0000256" key="1">
    <source>
        <dbReference type="ARBA" id="ARBA00009176"/>
    </source>
</evidence>
<dbReference type="EMBL" id="AP024418">
    <property type="protein sequence ID" value="BCR86285.1"/>
    <property type="molecule type" value="Genomic_DNA"/>
</dbReference>
<evidence type="ECO:0000259" key="4">
    <source>
        <dbReference type="Pfam" id="PF01156"/>
    </source>
</evidence>
<reference evidence="5" key="2">
    <citation type="submission" date="2021-02" db="EMBL/GenBank/DDBJ databases">
        <title>Aspergillus chevalieri M1 genome sequence.</title>
        <authorList>
            <person name="Kadooka C."/>
            <person name="Mori K."/>
            <person name="Futagami T."/>
        </authorList>
    </citation>
    <scope>NUCLEOTIDE SEQUENCE</scope>
    <source>
        <strain evidence="5">M1</strain>
    </source>
</reference>
<gene>
    <name evidence="5" type="ORF">ACHE_30272S</name>
</gene>
<dbReference type="GO" id="GO:0005829">
    <property type="term" value="C:cytosol"/>
    <property type="evidence" value="ECO:0007669"/>
    <property type="project" value="TreeGrafter"/>
</dbReference>
<dbReference type="GO" id="GO:0006152">
    <property type="term" value="P:purine nucleoside catabolic process"/>
    <property type="evidence" value="ECO:0007669"/>
    <property type="project" value="TreeGrafter"/>
</dbReference>
<proteinExistence type="inferred from homology"/>
<dbReference type="PANTHER" id="PTHR12304">
    <property type="entry name" value="INOSINE-URIDINE PREFERRING NUCLEOSIDE HYDROLASE"/>
    <property type="match status" value="1"/>
</dbReference>
<keyword evidence="6" id="KW-1185">Reference proteome</keyword>
<evidence type="ECO:0000313" key="6">
    <source>
        <dbReference type="Proteomes" id="UP000637239"/>
    </source>
</evidence>
<dbReference type="SUPFAM" id="SSF53590">
    <property type="entry name" value="Nucleoside hydrolase"/>
    <property type="match status" value="1"/>
</dbReference>
<accession>A0A7R7ZKZ1</accession>
<dbReference type="KEGG" id="ache:ACHE_30272S"/>
<dbReference type="RefSeq" id="XP_043134807.1">
    <property type="nucleotide sequence ID" value="XM_043276872.1"/>
</dbReference>
<name>A0A7R7ZKZ1_ASPCH</name>
<dbReference type="AlphaFoldDB" id="A0A7R7ZKZ1"/>
<dbReference type="Pfam" id="PF01156">
    <property type="entry name" value="IU_nuc_hydro"/>
    <property type="match status" value="1"/>
</dbReference>
<keyword evidence="3" id="KW-0326">Glycosidase</keyword>
<sequence length="445" mass="48670">MPAQKIIIDTDPGIDDILALLLALSAKKEEVEIQLISLTFGNIEVRSCLRNAISMFHILEREMQWRREQGLNEGFEALQAFKPVIAVGAEDPLEAQKMLADYFRTYLCGRIGGCGSMVANLASDGRDGLGGIHASHPHLTPKETWEHLFDPTADDLVIDPVPAGGNISQRSFVPSKRPAHQEILRVLAENDPETVTIVAVGPLTNLALAASADPETFLRAKEVVVMGGAVNMPGNVTPVGEFNAYADAFAAARVYALTSPRPHTTLPPMSNLSLPPYPTQLSKQLTVRIFPLDITERHGVKRGQFRQAVTPFLEKGSPLAEWVSAFMAHSFHTVETLSPGNEGDAAELSLHDPVCVWYALTAADPGWKPSAASPEDIRIDTTGQWTRGMCIVDRRNRNKVEGEDESPSDHGLWLNTKSGNRILRMDESPVEANFGEILLKRVFGC</sequence>